<dbReference type="Proteomes" id="UP000037035">
    <property type="component" value="Unassembled WGS sequence"/>
</dbReference>
<reference evidence="2 3" key="1">
    <citation type="submission" date="2015-08" db="EMBL/GenBank/DDBJ databases">
        <title>Next Generation Sequencing and Analysis of the Genome of Puccinia sorghi L Schw, the Causal Agent of Maize Common Rust.</title>
        <authorList>
            <person name="Rochi L."/>
            <person name="Burguener G."/>
            <person name="Darino M."/>
            <person name="Turjanski A."/>
            <person name="Kreff E."/>
            <person name="Dieguez M.J."/>
            <person name="Sacco F."/>
        </authorList>
    </citation>
    <scope>NUCLEOTIDE SEQUENCE [LARGE SCALE GENOMIC DNA]</scope>
    <source>
        <strain evidence="2 3">RO10H11247</strain>
    </source>
</reference>
<evidence type="ECO:0000256" key="1">
    <source>
        <dbReference type="SAM" id="Phobius"/>
    </source>
</evidence>
<feature type="transmembrane region" description="Helical" evidence="1">
    <location>
        <begin position="44"/>
        <end position="66"/>
    </location>
</feature>
<organism evidence="2 3">
    <name type="scientific">Puccinia sorghi</name>
    <dbReference type="NCBI Taxonomy" id="27349"/>
    <lineage>
        <taxon>Eukaryota</taxon>
        <taxon>Fungi</taxon>
        <taxon>Dikarya</taxon>
        <taxon>Basidiomycota</taxon>
        <taxon>Pucciniomycotina</taxon>
        <taxon>Pucciniomycetes</taxon>
        <taxon>Pucciniales</taxon>
        <taxon>Pucciniaceae</taxon>
        <taxon>Puccinia</taxon>
    </lineage>
</organism>
<protein>
    <submittedName>
        <fullName evidence="2">Uncharacterized protein</fullName>
    </submittedName>
</protein>
<keyword evidence="1" id="KW-0472">Membrane</keyword>
<gene>
    <name evidence="2" type="ORF">VP01_1977g1</name>
</gene>
<sequence length="443" mass="49899">MYIFHYFMYICYVLILCTYLLHIVTKYHKECEFGGRLSGRYNTIMQAFGYSGVSLGLTGAVTYIWLTRIYFQGTFQLGNKKLRGVIMLSKSQRNMQFTYPKTMTDVPSAFKLRKHILLLIRNALRTQHTSPTPIETLMKKEGLMISIIQPKNLSLVPEIMMNLSSKGSDLNLLTKSNVSQSLQKKLAQLPEVDIQKLPGSFCCYSYLYPRLIQPSFDAQSLCILHSDCAKKTTYAKRWSLDGSLAGACCIQISGSHLIDLPQFVCGYAYHLLQDLSYVSLYSSSATTLVDRLCKHSGIPQCCASWSAKISHFYVFKPLFHLLTNRKSVSLIKNDSLVSVLRLVQGAGGWHQGKISGITPWCGPLLGQPQCIFVDDEESKIRIGPTTLNRAKSWAGIISKLLFNSSMKSVGMDNLSLAEDKDTLVWSRYSPAVVLRLFQKPQQK</sequence>
<evidence type="ECO:0000313" key="3">
    <source>
        <dbReference type="Proteomes" id="UP000037035"/>
    </source>
</evidence>
<accession>A0A0L6VBN4</accession>
<proteinExistence type="predicted"/>
<comment type="caution">
    <text evidence="2">The sequence shown here is derived from an EMBL/GenBank/DDBJ whole genome shotgun (WGS) entry which is preliminary data.</text>
</comment>
<keyword evidence="3" id="KW-1185">Reference proteome</keyword>
<dbReference type="VEuPathDB" id="FungiDB:VP01_1977g1"/>
<dbReference type="AlphaFoldDB" id="A0A0L6VBN4"/>
<keyword evidence="1" id="KW-1133">Transmembrane helix</keyword>
<keyword evidence="1" id="KW-0812">Transmembrane</keyword>
<dbReference type="EMBL" id="LAVV01006811">
    <property type="protein sequence ID" value="KNZ58201.1"/>
    <property type="molecule type" value="Genomic_DNA"/>
</dbReference>
<feature type="transmembrane region" description="Helical" evidence="1">
    <location>
        <begin position="6"/>
        <end position="24"/>
    </location>
</feature>
<name>A0A0L6VBN4_9BASI</name>
<evidence type="ECO:0000313" key="2">
    <source>
        <dbReference type="EMBL" id="KNZ58201.1"/>
    </source>
</evidence>